<protein>
    <recommendedName>
        <fullName evidence="4">Stressosome-associated protein Prli42</fullName>
    </recommendedName>
</protein>
<proteinExistence type="predicted"/>
<gene>
    <name evidence="2" type="ORF">H839_12289</name>
</gene>
<name>A0ABC9VCI1_9BACL</name>
<dbReference type="RefSeq" id="WP_186003868.1">
    <property type="nucleotide sequence ID" value="NZ_CM002692.1"/>
</dbReference>
<organism evidence="2 3">
    <name type="scientific">Parageobacillus genomosp. 1</name>
    <dbReference type="NCBI Taxonomy" id="1295642"/>
    <lineage>
        <taxon>Bacteria</taxon>
        <taxon>Bacillati</taxon>
        <taxon>Bacillota</taxon>
        <taxon>Bacilli</taxon>
        <taxon>Bacillales</taxon>
        <taxon>Anoxybacillaceae</taxon>
        <taxon>Parageobacillus</taxon>
    </lineage>
</organism>
<keyword evidence="1" id="KW-0812">Transmembrane</keyword>
<dbReference type="NCBIfam" id="NF033880">
    <property type="entry name" value="Prli42"/>
    <property type="match status" value="1"/>
</dbReference>
<keyword evidence="1" id="KW-1133">Transmembrane helix</keyword>
<reference evidence="2 3" key="1">
    <citation type="journal article" date="2014" name="Appl. Microbiol. Biotechnol.">
        <title>Transformable facultative thermophile Geobacillus stearothermophilus NUB3621 as a host strain for metabolic engineering.</title>
        <authorList>
            <person name="Blanchard K."/>
            <person name="Robic S."/>
            <person name="Matsumura I."/>
        </authorList>
    </citation>
    <scope>NUCLEOTIDE SEQUENCE [LARGE SCALE GENOMIC DNA]</scope>
    <source>
        <strain evidence="2 3">NUB3621</strain>
    </source>
</reference>
<evidence type="ECO:0000313" key="3">
    <source>
        <dbReference type="Proteomes" id="UP000023566"/>
    </source>
</evidence>
<dbReference type="Proteomes" id="UP000023566">
    <property type="component" value="Chromosome"/>
</dbReference>
<feature type="transmembrane region" description="Helical" evidence="1">
    <location>
        <begin position="9"/>
        <end position="29"/>
    </location>
</feature>
<dbReference type="AlphaFoldDB" id="A0ABC9VCI1"/>
<sequence>MSRKTQKFVVYLMLVSMLITTILAGISMWL</sequence>
<comment type="caution">
    <text evidence="2">The sequence shown here is derived from an EMBL/GenBank/DDBJ whole genome shotgun (WGS) entry which is preliminary data.</text>
</comment>
<keyword evidence="3" id="KW-1185">Reference proteome</keyword>
<keyword evidence="1" id="KW-0472">Membrane</keyword>
<evidence type="ECO:0000313" key="2">
    <source>
        <dbReference type="EMBL" id="EZP76053.1"/>
    </source>
</evidence>
<accession>A0ABC9VCI1</accession>
<evidence type="ECO:0000256" key="1">
    <source>
        <dbReference type="SAM" id="Phobius"/>
    </source>
</evidence>
<dbReference type="InterPro" id="IPR049722">
    <property type="entry name" value="Prli42-like"/>
</dbReference>
<dbReference type="EMBL" id="AOTZ01000006">
    <property type="protein sequence ID" value="EZP76053.1"/>
    <property type="molecule type" value="Genomic_DNA"/>
</dbReference>
<evidence type="ECO:0008006" key="4">
    <source>
        <dbReference type="Google" id="ProtNLM"/>
    </source>
</evidence>